<evidence type="ECO:0000256" key="1">
    <source>
        <dbReference type="SAM" id="Phobius"/>
    </source>
</evidence>
<evidence type="ECO:0000313" key="3">
    <source>
        <dbReference type="Proteomes" id="UP000054007"/>
    </source>
</evidence>
<evidence type="ECO:0008006" key="4">
    <source>
        <dbReference type="Google" id="ProtNLM"/>
    </source>
</evidence>
<dbReference type="InterPro" id="IPR009571">
    <property type="entry name" value="SUR7/Rim9-like_fungi"/>
</dbReference>
<keyword evidence="1" id="KW-0472">Membrane</keyword>
<dbReference type="OrthoDB" id="3881at2759"/>
<dbReference type="GO" id="GO:0032153">
    <property type="term" value="C:cell division site"/>
    <property type="evidence" value="ECO:0007669"/>
    <property type="project" value="TreeGrafter"/>
</dbReference>
<sequence length="245" mass="26082">MVKPQHLPFYAHRITSLLALTFLLAAFILLLLVGLSLPITKAVYIIRVYSTANNGQPDTSVATELRFGVWGLCALSKVDVTACYGPKLGYDIPTSITDILGIDGGLVAAVLNGLLAVLILHLVAAGFSLCALIPAMFLVSHAATIVSLVLSIISALLSAIMFSIDTAVVLLVKNQLSKLDEDIKLTAAFGDAVWMALAAMLATSLSVICLSARACYCCGVRRHPMSTPWKSKDLFSGLPSRSNKY</sequence>
<dbReference type="GO" id="GO:0005886">
    <property type="term" value="C:plasma membrane"/>
    <property type="evidence" value="ECO:0007669"/>
    <property type="project" value="InterPro"/>
</dbReference>
<keyword evidence="1" id="KW-1133">Transmembrane helix</keyword>
<dbReference type="GO" id="GO:0035838">
    <property type="term" value="C:growing cell tip"/>
    <property type="evidence" value="ECO:0007669"/>
    <property type="project" value="TreeGrafter"/>
</dbReference>
<proteinExistence type="predicted"/>
<accession>A0A0D7BIN1</accession>
<feature type="transmembrane region" description="Helical" evidence="1">
    <location>
        <begin position="192"/>
        <end position="216"/>
    </location>
</feature>
<gene>
    <name evidence="2" type="ORF">CYLTODRAFT_227288</name>
</gene>
<reference evidence="2 3" key="1">
    <citation type="journal article" date="2015" name="Fungal Genet. Biol.">
        <title>Evolution of novel wood decay mechanisms in Agaricales revealed by the genome sequences of Fistulina hepatica and Cylindrobasidium torrendii.</title>
        <authorList>
            <person name="Floudas D."/>
            <person name="Held B.W."/>
            <person name="Riley R."/>
            <person name="Nagy L.G."/>
            <person name="Koehler G."/>
            <person name="Ransdell A.S."/>
            <person name="Younus H."/>
            <person name="Chow J."/>
            <person name="Chiniquy J."/>
            <person name="Lipzen A."/>
            <person name="Tritt A."/>
            <person name="Sun H."/>
            <person name="Haridas S."/>
            <person name="LaButti K."/>
            <person name="Ohm R.A."/>
            <person name="Kues U."/>
            <person name="Blanchette R.A."/>
            <person name="Grigoriev I.V."/>
            <person name="Minto R.E."/>
            <person name="Hibbett D.S."/>
        </authorList>
    </citation>
    <scope>NUCLEOTIDE SEQUENCE [LARGE SCALE GENOMIC DNA]</scope>
    <source>
        <strain evidence="2 3">FP15055 ss-10</strain>
    </source>
</reference>
<dbReference type="PANTHER" id="PTHR28013:SF4">
    <property type="entry name" value="MARVEL DOMAIN-CONTAINING PROTEIN"/>
    <property type="match status" value="1"/>
</dbReference>
<feature type="transmembrane region" description="Helical" evidence="1">
    <location>
        <begin position="114"/>
        <end position="138"/>
    </location>
</feature>
<dbReference type="Proteomes" id="UP000054007">
    <property type="component" value="Unassembled WGS sequence"/>
</dbReference>
<protein>
    <recommendedName>
        <fullName evidence="4">Pali-domain-containing protein</fullName>
    </recommendedName>
</protein>
<dbReference type="AlphaFoldDB" id="A0A0D7BIN1"/>
<name>A0A0D7BIN1_9AGAR</name>
<keyword evidence="1" id="KW-0812">Transmembrane</keyword>
<dbReference type="InterPro" id="IPR051380">
    <property type="entry name" value="pH-response_reg_palI/RIM9"/>
</dbReference>
<dbReference type="EMBL" id="KN880483">
    <property type="protein sequence ID" value="KIY69506.1"/>
    <property type="molecule type" value="Genomic_DNA"/>
</dbReference>
<keyword evidence="3" id="KW-1185">Reference proteome</keyword>
<organism evidence="2 3">
    <name type="scientific">Cylindrobasidium torrendii FP15055 ss-10</name>
    <dbReference type="NCBI Taxonomy" id="1314674"/>
    <lineage>
        <taxon>Eukaryota</taxon>
        <taxon>Fungi</taxon>
        <taxon>Dikarya</taxon>
        <taxon>Basidiomycota</taxon>
        <taxon>Agaricomycotina</taxon>
        <taxon>Agaricomycetes</taxon>
        <taxon>Agaricomycetidae</taxon>
        <taxon>Agaricales</taxon>
        <taxon>Marasmiineae</taxon>
        <taxon>Physalacriaceae</taxon>
        <taxon>Cylindrobasidium</taxon>
    </lineage>
</organism>
<feature type="transmembrane region" description="Helical" evidence="1">
    <location>
        <begin position="145"/>
        <end position="172"/>
    </location>
</feature>
<evidence type="ECO:0000313" key="2">
    <source>
        <dbReference type="EMBL" id="KIY69506.1"/>
    </source>
</evidence>
<dbReference type="Pfam" id="PF06687">
    <property type="entry name" value="SUR7"/>
    <property type="match status" value="1"/>
</dbReference>
<dbReference type="PANTHER" id="PTHR28013">
    <property type="entry name" value="PROTEIN DCV1-RELATED"/>
    <property type="match status" value="1"/>
</dbReference>
<dbReference type="STRING" id="1314674.A0A0D7BIN1"/>